<keyword evidence="4 5" id="KW-0694">RNA-binding</keyword>
<dbReference type="Pfam" id="PF01029">
    <property type="entry name" value="NusB"/>
    <property type="match status" value="1"/>
</dbReference>
<dbReference type="GO" id="GO:0006355">
    <property type="term" value="P:regulation of DNA-templated transcription"/>
    <property type="evidence" value="ECO:0007669"/>
    <property type="project" value="InterPro"/>
</dbReference>
<evidence type="ECO:0000256" key="2">
    <source>
        <dbReference type="ARBA" id="ARBA00022679"/>
    </source>
</evidence>
<keyword evidence="9" id="KW-1185">Reference proteome</keyword>
<dbReference type="PANTHER" id="PTHR22807">
    <property type="entry name" value="NOP2 YEAST -RELATED NOL1/NOP2/FMU SUN DOMAIN-CONTAINING"/>
    <property type="match status" value="1"/>
</dbReference>
<dbReference type="PANTHER" id="PTHR22807:SF53">
    <property type="entry name" value="RIBOSOMAL RNA SMALL SUBUNIT METHYLTRANSFERASE B-RELATED"/>
    <property type="match status" value="1"/>
</dbReference>
<evidence type="ECO:0000259" key="7">
    <source>
        <dbReference type="PROSITE" id="PS51686"/>
    </source>
</evidence>
<feature type="compositionally biased region" description="Basic and acidic residues" evidence="6">
    <location>
        <begin position="1"/>
        <end position="13"/>
    </location>
</feature>
<dbReference type="InterPro" id="IPR035926">
    <property type="entry name" value="NusB-like_sf"/>
</dbReference>
<evidence type="ECO:0000313" key="8">
    <source>
        <dbReference type="EMBL" id="RNL48143.1"/>
    </source>
</evidence>
<dbReference type="InterPro" id="IPR006027">
    <property type="entry name" value="NusB_RsmB_TIM44"/>
</dbReference>
<feature type="binding site" evidence="5">
    <location>
        <position position="327"/>
    </location>
    <ligand>
        <name>S-adenosyl-L-methionine</name>
        <dbReference type="ChEBI" id="CHEBI:59789"/>
    </ligand>
</feature>
<keyword evidence="2 5" id="KW-0808">Transferase</keyword>
<dbReference type="Gene3D" id="1.10.940.10">
    <property type="entry name" value="NusB-like"/>
    <property type="match status" value="1"/>
</dbReference>
<evidence type="ECO:0000256" key="3">
    <source>
        <dbReference type="ARBA" id="ARBA00022691"/>
    </source>
</evidence>
<dbReference type="SUPFAM" id="SSF53335">
    <property type="entry name" value="S-adenosyl-L-methionine-dependent methyltransferases"/>
    <property type="match status" value="1"/>
</dbReference>
<dbReference type="InterPro" id="IPR023267">
    <property type="entry name" value="RCMT"/>
</dbReference>
<feature type="active site" description="Nucleophile" evidence="5">
    <location>
        <position position="426"/>
    </location>
</feature>
<comment type="caution">
    <text evidence="5">Lacks conserved residue(s) required for the propagation of feature annotation.</text>
</comment>
<dbReference type="GO" id="GO:0001510">
    <property type="term" value="P:RNA methylation"/>
    <property type="evidence" value="ECO:0007669"/>
    <property type="project" value="InterPro"/>
</dbReference>
<dbReference type="PRINTS" id="PR02008">
    <property type="entry name" value="RCMTFAMILY"/>
</dbReference>
<proteinExistence type="inferred from homology"/>
<dbReference type="PROSITE" id="PS51686">
    <property type="entry name" value="SAM_MT_RSMB_NOP"/>
    <property type="match status" value="1"/>
</dbReference>
<dbReference type="RefSeq" id="WP_123191518.1">
    <property type="nucleotide sequence ID" value="NZ_QICD01000003.1"/>
</dbReference>
<evidence type="ECO:0000256" key="4">
    <source>
        <dbReference type="ARBA" id="ARBA00022884"/>
    </source>
</evidence>
<evidence type="ECO:0000313" key="9">
    <source>
        <dbReference type="Proteomes" id="UP000278632"/>
    </source>
</evidence>
<dbReference type="EMBL" id="QICD01000003">
    <property type="protein sequence ID" value="RNL48143.1"/>
    <property type="molecule type" value="Genomic_DNA"/>
</dbReference>
<sequence length="481" mass="51391">MPDRNKGSQDRRAPKGYAGPVEKPRESRAARSKASPARLAALDVVRTVREREAFAQDVIGKRIDSSALSPEDRSFATLLALGVVSSAGTLDDVLDRALSKPTDVQPDVRDALRLSVYEIIFLNKTPHAAVDQGVELVRSFAPRAAGLANAVLRKVVALRASFPFGDPTRDVEALARLHAFPVWLARKLVLDLGPQAALDFMRASNEPAPLFVAANAAKADEAAVAAAFAKAGESTQPVEIDGVPVPGCLRVKDNRALLLPQVKQLFVQGKILVSDAASQLVAASVLPQNKPASLLEVGAGRATKTILLQSAAQRTWGSQIESYVTLDNHGFKTKLLLERAERYGSCVSEALTGDALALGNVVRGRLFDVVFIDAPCSGLGTLRRHPEIRWRLQPEDVAAFAKTQLGMLRAAAGHVTPGGTLAYATCTVTCEEDNQTVKAFLASEEGQRFQLAPIAGRSCLATRLAPGSSDAHFAVRFTRVS</sequence>
<dbReference type="InterPro" id="IPR049560">
    <property type="entry name" value="MeTrfase_RsmB-F_NOP2_cat"/>
</dbReference>
<comment type="caution">
    <text evidence="8">The sequence shown here is derived from an EMBL/GenBank/DDBJ whole genome shotgun (WGS) entry which is preliminary data.</text>
</comment>
<comment type="similarity">
    <text evidence="5">Belongs to the class I-like SAM-binding methyltransferase superfamily. RsmB/NOP family.</text>
</comment>
<accession>A0A3N0BIX0</accession>
<dbReference type="GO" id="GO:0003723">
    <property type="term" value="F:RNA binding"/>
    <property type="evidence" value="ECO:0007669"/>
    <property type="project" value="UniProtKB-UniRule"/>
</dbReference>
<evidence type="ECO:0000256" key="6">
    <source>
        <dbReference type="SAM" id="MobiDB-lite"/>
    </source>
</evidence>
<evidence type="ECO:0000256" key="5">
    <source>
        <dbReference type="PROSITE-ProRule" id="PRU01023"/>
    </source>
</evidence>
<protein>
    <submittedName>
        <fullName evidence="8">Antitermination protein NusB</fullName>
    </submittedName>
</protein>
<feature type="region of interest" description="Disordered" evidence="6">
    <location>
        <begin position="1"/>
        <end position="36"/>
    </location>
</feature>
<gene>
    <name evidence="8" type="ORF">DMP08_03030</name>
</gene>
<dbReference type="GO" id="GO:0008173">
    <property type="term" value="F:RNA methyltransferase activity"/>
    <property type="evidence" value="ECO:0007669"/>
    <property type="project" value="InterPro"/>
</dbReference>
<feature type="domain" description="SAM-dependent MTase RsmB/NOP-type" evidence="7">
    <location>
        <begin position="200"/>
        <end position="480"/>
    </location>
</feature>
<reference evidence="9" key="1">
    <citation type="submission" date="2018-05" db="EMBL/GenBank/DDBJ databases">
        <title>Genome Sequencing of selected type strains of the family Eggerthellaceae.</title>
        <authorList>
            <person name="Danylec N."/>
            <person name="Stoll D.A."/>
            <person name="Doetsch A."/>
            <person name="Huch M."/>
        </authorList>
    </citation>
    <scope>NUCLEOTIDE SEQUENCE [LARGE SCALE GENOMIC DNA]</scope>
    <source>
        <strain evidence="9">DSM 16106</strain>
    </source>
</reference>
<name>A0A3N0BIX0_9ACTN</name>
<dbReference type="SUPFAM" id="SSF48013">
    <property type="entry name" value="NusB-like"/>
    <property type="match status" value="1"/>
</dbReference>
<dbReference type="Gene3D" id="3.40.50.150">
    <property type="entry name" value="Vaccinia Virus protein VP39"/>
    <property type="match status" value="1"/>
</dbReference>
<dbReference type="Pfam" id="PF01189">
    <property type="entry name" value="Methyltr_RsmB-F"/>
    <property type="match status" value="1"/>
</dbReference>
<dbReference type="InterPro" id="IPR029063">
    <property type="entry name" value="SAM-dependent_MTases_sf"/>
</dbReference>
<keyword evidence="3 5" id="KW-0949">S-adenosyl-L-methionine</keyword>
<evidence type="ECO:0000256" key="1">
    <source>
        <dbReference type="ARBA" id="ARBA00022603"/>
    </source>
</evidence>
<keyword evidence="1 5" id="KW-0489">Methyltransferase</keyword>
<dbReference type="Proteomes" id="UP000278632">
    <property type="component" value="Unassembled WGS sequence"/>
</dbReference>
<organism evidence="8 9">
    <name type="scientific">Paraeggerthella hongkongensis</name>
    <dbReference type="NCBI Taxonomy" id="230658"/>
    <lineage>
        <taxon>Bacteria</taxon>
        <taxon>Bacillati</taxon>
        <taxon>Actinomycetota</taxon>
        <taxon>Coriobacteriia</taxon>
        <taxon>Eggerthellales</taxon>
        <taxon>Eggerthellaceae</taxon>
        <taxon>Paraeggerthella</taxon>
    </lineage>
</organism>
<dbReference type="OrthoDB" id="9810297at2"/>
<feature type="binding site" evidence="5">
    <location>
        <position position="354"/>
    </location>
    <ligand>
        <name>S-adenosyl-L-methionine</name>
        <dbReference type="ChEBI" id="CHEBI:59789"/>
    </ligand>
</feature>
<dbReference type="InterPro" id="IPR001678">
    <property type="entry name" value="MeTrfase_RsmB-F_NOP2_dom"/>
</dbReference>
<dbReference type="AlphaFoldDB" id="A0A3N0BIX0"/>
<feature type="binding site" evidence="5">
    <location>
        <position position="373"/>
    </location>
    <ligand>
        <name>S-adenosyl-L-methionine</name>
        <dbReference type="ChEBI" id="CHEBI:59789"/>
    </ligand>
</feature>